<dbReference type="Proteomes" id="UP000579250">
    <property type="component" value="Unassembled WGS sequence"/>
</dbReference>
<evidence type="ECO:0000313" key="3">
    <source>
        <dbReference type="Proteomes" id="UP000579250"/>
    </source>
</evidence>
<evidence type="ECO:0008006" key="4">
    <source>
        <dbReference type="Google" id="ProtNLM"/>
    </source>
</evidence>
<organism evidence="2 3">
    <name type="scientific">Actinomadura latina</name>
    <dbReference type="NCBI Taxonomy" id="163603"/>
    <lineage>
        <taxon>Bacteria</taxon>
        <taxon>Bacillati</taxon>
        <taxon>Actinomycetota</taxon>
        <taxon>Actinomycetes</taxon>
        <taxon>Streptosporangiales</taxon>
        <taxon>Thermomonosporaceae</taxon>
        <taxon>Actinomadura</taxon>
    </lineage>
</organism>
<feature type="signal peptide" evidence="1">
    <location>
        <begin position="1"/>
        <end position="24"/>
    </location>
</feature>
<dbReference type="EMBL" id="JAAXPI010000038">
    <property type="protein sequence ID" value="NKZ06613.1"/>
    <property type="molecule type" value="Genomic_DNA"/>
</dbReference>
<evidence type="ECO:0000313" key="2">
    <source>
        <dbReference type="EMBL" id="NKZ06613.1"/>
    </source>
</evidence>
<evidence type="ECO:0000256" key="1">
    <source>
        <dbReference type="SAM" id="SignalP"/>
    </source>
</evidence>
<proteinExistence type="predicted"/>
<gene>
    <name evidence="2" type="ORF">HGB48_23140</name>
</gene>
<keyword evidence="1" id="KW-0732">Signal</keyword>
<comment type="caution">
    <text evidence="2">The sequence shown here is derived from an EMBL/GenBank/DDBJ whole genome shotgun (WGS) entry which is preliminary data.</text>
</comment>
<name>A0A846Z877_9ACTN</name>
<feature type="chain" id="PRO_5032423322" description="Secreted protein" evidence="1">
    <location>
        <begin position="25"/>
        <end position="350"/>
    </location>
</feature>
<dbReference type="RefSeq" id="WP_157438531.1">
    <property type="nucleotide sequence ID" value="NZ_JAAXPI010000038.1"/>
</dbReference>
<keyword evidence="3" id="KW-1185">Reference proteome</keyword>
<accession>A0A846Z877</accession>
<dbReference type="AlphaFoldDB" id="A0A846Z877"/>
<sequence length="350" mass="36504">MRRSFVLAAAVGAALLALPVTAHAAEGDVHSVSLPFFWPRAELDDVAPDGAGGVWIGGGQGAYCVAWIDYCALYSAGNPVVRRWTGTSWKEYPINGWTGNGLIARVVSGGGQTWIGGGAYDSGYLDRLFVFDGSAFKKVDKPSTSAVSMLSTGPGGTWVAQAAYPDGTQPRLLKREGSTWTGRDLPDIRTIVNDVQGTSASDVWAVGSRPSESGSGPWRPVVAHFDGTSWTMAPTPALPSDVTSIGQVLPLGPDDVWAVAGYHLAHWDGDDWTVSPAPGPVTDLAADGSGTLWAATPYGEEARLYRLSGGAWQAVAVPAGTRLTDITATGSSTIWGVGRANDAPVAVSNF</sequence>
<reference evidence="2 3" key="1">
    <citation type="submission" date="2020-04" db="EMBL/GenBank/DDBJ databases">
        <title>MicrobeNet Type strains.</title>
        <authorList>
            <person name="Nicholson A.C."/>
        </authorList>
    </citation>
    <scope>NUCLEOTIDE SEQUENCE [LARGE SCALE GENOMIC DNA]</scope>
    <source>
        <strain evidence="2 3">ATCC BAA-277</strain>
    </source>
</reference>
<protein>
    <recommendedName>
        <fullName evidence="4">Secreted protein</fullName>
    </recommendedName>
</protein>